<gene>
    <name evidence="1" type="ordered locus">BCG_2326c</name>
</gene>
<reference evidence="1 2" key="1">
    <citation type="journal article" date="2007" name="Proc. Natl. Acad. Sci. U.S.A.">
        <title>Genome plasticity of BCG and impact on vaccine efficacy.</title>
        <authorList>
            <person name="Brosch R."/>
            <person name="Gordon S.V."/>
            <person name="Garnier T."/>
            <person name="Eiglmeier K."/>
            <person name="Frigui W."/>
            <person name="Valenti P."/>
            <person name="Dos Santos S."/>
            <person name="Duthoy S."/>
            <person name="Lacroix C."/>
            <person name="Garcia-Pelayo C."/>
            <person name="Inwald J.K."/>
            <person name="Golby P."/>
            <person name="Garcia J.N."/>
            <person name="Hewinson R.G."/>
            <person name="Behr M.A."/>
            <person name="Quail M.A."/>
            <person name="Churcher C."/>
            <person name="Barrell B.G."/>
            <person name="Parkhill J."/>
            <person name="Cole S.T."/>
        </authorList>
    </citation>
    <scope>NUCLEOTIDE SEQUENCE [LARGE SCALE GENOMIC DNA]</scope>
    <source>
        <strain evidence="2">BCG / Pasteur 1173P2</strain>
    </source>
</reference>
<sequence length="143" mass="14586">MEEVPTGPPAMGHRACGGQKAAFPTRMNSGVEKMYKNSIAIAIGTLTMAVEFSMVSANAEPAPPPGQDPHMPNSAMGYCPGGGFGGITGWGYCDGIRYPDGSYWHQVRVPAPFVGTTLTLSCVIDDGSPVPPLAAPGSCGGGA</sequence>
<organism evidence="1 2">
    <name type="scientific">Mycobacterium bovis (strain BCG / Pasteur 1173P2)</name>
    <dbReference type="NCBI Taxonomy" id="410289"/>
    <lineage>
        <taxon>Bacteria</taxon>
        <taxon>Bacillati</taxon>
        <taxon>Actinomycetota</taxon>
        <taxon>Actinomycetes</taxon>
        <taxon>Mycobacteriales</taxon>
        <taxon>Mycobacteriaceae</taxon>
        <taxon>Mycobacterium</taxon>
        <taxon>Mycobacterium tuberculosis complex</taxon>
    </lineage>
</organism>
<protein>
    <submittedName>
        <fullName evidence="1">Hypothetical glycine rich protein</fullName>
    </submittedName>
</protein>
<dbReference type="EMBL" id="AM408590">
    <property type="protein sequence ID" value="CAL72314.1"/>
    <property type="molecule type" value="Genomic_DNA"/>
</dbReference>
<evidence type="ECO:0000313" key="2">
    <source>
        <dbReference type="Proteomes" id="UP000001472"/>
    </source>
</evidence>
<dbReference type="RefSeq" id="WP_003899265.1">
    <property type="nucleotide sequence ID" value="NC_008769.1"/>
</dbReference>
<name>A0A0H3M603_MYCBP</name>
<dbReference type="GeneID" id="45426288"/>
<accession>A0A0H3M603</accession>
<dbReference type="AlphaFoldDB" id="A0A0H3M603"/>
<dbReference type="Proteomes" id="UP000001472">
    <property type="component" value="Chromosome"/>
</dbReference>
<dbReference type="KEGG" id="mbb:BCG_2326c"/>
<proteinExistence type="predicted"/>
<dbReference type="HOGENOM" id="CLU_2082169_0_0_11"/>
<evidence type="ECO:0000313" key="1">
    <source>
        <dbReference type="EMBL" id="CAL72314.1"/>
    </source>
</evidence>